<evidence type="ECO:0000259" key="3">
    <source>
        <dbReference type="Pfam" id="PF05223"/>
    </source>
</evidence>
<dbReference type="GO" id="GO:0071972">
    <property type="term" value="F:peptidoglycan L,D-transpeptidase activity"/>
    <property type="evidence" value="ECO:0007669"/>
    <property type="project" value="TreeGrafter"/>
</dbReference>
<dbReference type="PANTHER" id="PTHR30627">
    <property type="entry name" value="PEPTIDOGLYCAN D,D-TRANSPEPTIDASE"/>
    <property type="match status" value="1"/>
</dbReference>
<dbReference type="GO" id="GO:0005886">
    <property type="term" value="C:plasma membrane"/>
    <property type="evidence" value="ECO:0007669"/>
    <property type="project" value="TreeGrafter"/>
</dbReference>
<evidence type="ECO:0000313" key="4">
    <source>
        <dbReference type="EMBL" id="NGO68296.1"/>
    </source>
</evidence>
<dbReference type="PANTHER" id="PTHR30627:SF24">
    <property type="entry name" value="PENICILLIN-BINDING PROTEIN 4B"/>
    <property type="match status" value="1"/>
</dbReference>
<feature type="region of interest" description="Disordered" evidence="1">
    <location>
        <begin position="166"/>
        <end position="190"/>
    </location>
</feature>
<reference evidence="4 5" key="1">
    <citation type="submission" date="2020-02" db="EMBL/GenBank/DDBJ databases">
        <title>Whole-genome analyses of novel actinobacteria.</title>
        <authorList>
            <person name="Sahin N."/>
            <person name="Tatar D."/>
        </authorList>
    </citation>
    <scope>NUCLEOTIDE SEQUENCE [LARGE SCALE GENOMIC DNA]</scope>
    <source>
        <strain evidence="4 5">SB3404</strain>
    </source>
</reference>
<feature type="domain" description="NTF2-like N-terminal transpeptidase" evidence="3">
    <location>
        <begin position="62"/>
        <end position="168"/>
    </location>
</feature>
<dbReference type="Gene3D" id="3.40.710.10">
    <property type="entry name" value="DD-peptidase/beta-lactamase superfamily"/>
    <property type="match status" value="1"/>
</dbReference>
<dbReference type="InterPro" id="IPR007887">
    <property type="entry name" value="MecA_N"/>
</dbReference>
<evidence type="ECO:0000313" key="5">
    <source>
        <dbReference type="Proteomes" id="UP000477722"/>
    </source>
</evidence>
<dbReference type="Proteomes" id="UP000477722">
    <property type="component" value="Unassembled WGS sequence"/>
</dbReference>
<dbReference type="EMBL" id="JAAKZZ010000052">
    <property type="protein sequence ID" value="NGO68296.1"/>
    <property type="molecule type" value="Genomic_DNA"/>
</dbReference>
<proteinExistence type="predicted"/>
<comment type="caution">
    <text evidence="4">The sequence shown here is derived from an EMBL/GenBank/DDBJ whole genome shotgun (WGS) entry which is preliminary data.</text>
</comment>
<name>A0A6G4WSQ1_9ACTN</name>
<feature type="domain" description="Penicillin-binding protein transpeptidase" evidence="2">
    <location>
        <begin position="269"/>
        <end position="542"/>
    </location>
</feature>
<dbReference type="InterPro" id="IPR050515">
    <property type="entry name" value="Beta-lactam/transpept"/>
</dbReference>
<sequence>MAVIGGVAAVVVGLTGVGVYAMVGGDDSEGDGTKSSVGAPDDGKGPDDEIKTGPPSAEEVRATAKEFLAAWAAGEPREAAALTDDKAAAGKALRGLRTQGKFTRVATTPHAAKGAKVPYAVTATVSYKSQRATLDYTSALEVVRDKTTGEAVVDWKPSVLHPKLKKGQSIRTDERGKPPVKAVDRSGAPLGKDDHPALAAIIDDLGKRYGDKTDGSAGIKTRVVDAKGKDQGVTLRQLSAPTPGELKTTLDKKAQIAAEKAVKSKGKASVVAVKPSTGEILAVANSPATGFNSALRGSLAPGSTMKVVSSAMLLEKGLAAPGKPHPCPKYETYGGWKFQNLDKFEIKNGTFSQSFARSCNTAFISQAKKLKNDDLTKEARDVFGIGLNWQTGTGTFDGAVPVQSDAQMAASLIGQGAVRMNPLTMASVAATAQSGSFKQPVIVPASLDNRTLAKAPRALKPSAAKDLKALMKLTATSGTAAEAMSGLSGDIGGKTGSAEVDGQKKPNAWFTAYQGDVAAAAVVPASGHGGDNAGPVVRKVLEAAG</sequence>
<evidence type="ECO:0000259" key="2">
    <source>
        <dbReference type="Pfam" id="PF00905"/>
    </source>
</evidence>
<feature type="region of interest" description="Disordered" evidence="1">
    <location>
        <begin position="25"/>
        <end position="59"/>
    </location>
</feature>
<dbReference type="GO" id="GO:0008658">
    <property type="term" value="F:penicillin binding"/>
    <property type="evidence" value="ECO:0007669"/>
    <property type="project" value="InterPro"/>
</dbReference>
<keyword evidence="5" id="KW-1185">Reference proteome</keyword>
<accession>A0A6G4WSQ1</accession>
<gene>
    <name evidence="4" type="ORF">G5C65_08000</name>
</gene>
<dbReference type="GO" id="GO:0071555">
    <property type="term" value="P:cell wall organization"/>
    <property type="evidence" value="ECO:0007669"/>
    <property type="project" value="TreeGrafter"/>
</dbReference>
<organism evidence="4 5">
    <name type="scientific">Streptomyces boncukensis</name>
    <dbReference type="NCBI Taxonomy" id="2711219"/>
    <lineage>
        <taxon>Bacteria</taxon>
        <taxon>Bacillati</taxon>
        <taxon>Actinomycetota</taxon>
        <taxon>Actinomycetes</taxon>
        <taxon>Kitasatosporales</taxon>
        <taxon>Streptomycetaceae</taxon>
        <taxon>Streptomyces</taxon>
    </lineage>
</organism>
<dbReference type="SUPFAM" id="SSF56601">
    <property type="entry name" value="beta-lactamase/transpeptidase-like"/>
    <property type="match status" value="1"/>
</dbReference>
<dbReference type="Pfam" id="PF00905">
    <property type="entry name" value="Transpeptidase"/>
    <property type="match status" value="1"/>
</dbReference>
<protein>
    <submittedName>
        <fullName evidence="4">Penicillin-binding protein</fullName>
    </submittedName>
</protein>
<dbReference type="AlphaFoldDB" id="A0A6G4WSQ1"/>
<dbReference type="InterPro" id="IPR001460">
    <property type="entry name" value="PCN-bd_Tpept"/>
</dbReference>
<dbReference type="InterPro" id="IPR012338">
    <property type="entry name" value="Beta-lactam/transpept-like"/>
</dbReference>
<dbReference type="Pfam" id="PF05223">
    <property type="entry name" value="MecA_N"/>
    <property type="match status" value="1"/>
</dbReference>
<dbReference type="GO" id="GO:0046677">
    <property type="term" value="P:response to antibiotic"/>
    <property type="evidence" value="ECO:0007669"/>
    <property type="project" value="InterPro"/>
</dbReference>
<evidence type="ECO:0000256" key="1">
    <source>
        <dbReference type="SAM" id="MobiDB-lite"/>
    </source>
</evidence>
<feature type="compositionally biased region" description="Basic and acidic residues" evidence="1">
    <location>
        <begin position="41"/>
        <end position="51"/>
    </location>
</feature>